<protein>
    <submittedName>
        <fullName evidence="2">Uncharacterized membrane protein specific for M.kandleri, MK-16 family</fullName>
    </submittedName>
</protein>
<dbReference type="EnsemblBacteria" id="AAM02295">
    <property type="protein sequence ID" value="AAM02295"/>
    <property type="gene ID" value="MK1082"/>
</dbReference>
<feature type="transmembrane region" description="Helical" evidence="1">
    <location>
        <begin position="112"/>
        <end position="136"/>
    </location>
</feature>
<feature type="transmembrane region" description="Helical" evidence="1">
    <location>
        <begin position="20"/>
        <end position="40"/>
    </location>
</feature>
<dbReference type="InParanoid" id="Q8TWF3"/>
<feature type="transmembrane region" description="Helical" evidence="1">
    <location>
        <begin position="309"/>
        <end position="330"/>
    </location>
</feature>
<dbReference type="STRING" id="190192.MK1082"/>
<keyword evidence="3" id="KW-1185">Reference proteome</keyword>
<sequence length="489" mass="53938">MAIIRSVGRAASNPVVLIKIVLGASPVLGVIFVLSTLIVLGSTKLAPVSLSLIAAVLTSAPFQVLVSRVILDTLFLETFIPIPGIIILSTIFCTVCSIILYNELTQLFNIKISLATTIATPMATLAYMFTAAHSAVSWARPGLIARRVTMPWALFVISFIVSLMIIEADQAYLVASTILVAMMLLSFIDVIQGVNRISKISIFTRGNLLIKSLKVAIAAFADYSVMMMSAIAYYLVMFFDKFLVWSKYGFPYFPLDSPSFVGMMPLFAGTLAAIKFWDSVEEKLDLLYRVDWDGMYALREFVMKAYWRSLAWTLVLAGLITALIMLAIGISVHRTLGYISLAVLGALSFFAGLGAVKLPRKYAIPLLLTATGALFLKVHVSNISVLMMYLIGSLPGAILVYIYPQLLTFRRDLEALLVTSAVPATELLVWKYFGESFLPMGYLTGAILAAGLSLIFSIRMYWRISREAYRVVAYNAFVSYVTEIPRRWG</sequence>
<organism evidence="2 3">
    <name type="scientific">Methanopyrus kandleri (strain AV19 / DSM 6324 / JCM 9639 / NBRC 100938)</name>
    <dbReference type="NCBI Taxonomy" id="190192"/>
    <lineage>
        <taxon>Archaea</taxon>
        <taxon>Methanobacteriati</taxon>
        <taxon>Methanobacteriota</taxon>
        <taxon>Methanomada group</taxon>
        <taxon>Methanopyri</taxon>
        <taxon>Methanopyrales</taxon>
        <taxon>Methanopyraceae</taxon>
        <taxon>Methanopyrus</taxon>
    </lineage>
</organism>
<feature type="transmembrane region" description="Helical" evidence="1">
    <location>
        <begin position="78"/>
        <end position="100"/>
    </location>
</feature>
<reference evidence="2 3" key="1">
    <citation type="journal article" date="2002" name="Proc. Natl. Acad. Sci. U.S.A.">
        <title>The complete genome of hyperthermophile Methanopyrus kandleri AV19 and monophyly of archaeal methanogens.</title>
        <authorList>
            <person name="Slesarev A.I."/>
            <person name="Mezhevaya K.V."/>
            <person name="Makarova K.S."/>
            <person name="Polushin N.N."/>
            <person name="Shcherbinina O.V."/>
            <person name="Shakhova V.V."/>
            <person name="Belova G.I."/>
            <person name="Aravind L."/>
            <person name="Natale D.A."/>
            <person name="Rogozin I.B."/>
            <person name="Tatusov R.L."/>
            <person name="Wolf Y.I."/>
            <person name="Stetter K.O."/>
            <person name="Malykh A.G."/>
            <person name="Koonin E.V."/>
            <person name="Kozyavkin S.A."/>
        </authorList>
    </citation>
    <scope>NUCLEOTIDE SEQUENCE [LARGE SCALE GENOMIC DNA]</scope>
    <source>
        <strain evidence="3">AV19 / DSM 6324 / JCM 9639 / NBRC 100938</strain>
    </source>
</reference>
<feature type="transmembrane region" description="Helical" evidence="1">
    <location>
        <begin position="172"/>
        <end position="194"/>
    </location>
</feature>
<dbReference type="EMBL" id="AE009439">
    <property type="protein sequence ID" value="AAM02295.1"/>
    <property type="molecule type" value="Genomic_DNA"/>
</dbReference>
<feature type="transmembrane region" description="Helical" evidence="1">
    <location>
        <begin position="46"/>
        <end position="66"/>
    </location>
</feature>
<dbReference type="PaxDb" id="190192-MK1082"/>
<keyword evidence="1" id="KW-0472">Membrane</keyword>
<dbReference type="KEGG" id="mka:MK1082"/>
<feature type="transmembrane region" description="Helical" evidence="1">
    <location>
        <begin position="386"/>
        <end position="403"/>
    </location>
</feature>
<feature type="transmembrane region" description="Helical" evidence="1">
    <location>
        <begin position="259"/>
        <end position="277"/>
    </location>
</feature>
<keyword evidence="1" id="KW-1133">Transmembrane helix</keyword>
<feature type="transmembrane region" description="Helical" evidence="1">
    <location>
        <begin position="148"/>
        <end position="166"/>
    </location>
</feature>
<proteinExistence type="predicted"/>
<feature type="transmembrane region" description="Helical" evidence="1">
    <location>
        <begin position="439"/>
        <end position="462"/>
    </location>
</feature>
<evidence type="ECO:0000256" key="1">
    <source>
        <dbReference type="SAM" id="Phobius"/>
    </source>
</evidence>
<dbReference type="HOGENOM" id="CLU_557379_0_0_2"/>
<dbReference type="Proteomes" id="UP000001826">
    <property type="component" value="Chromosome"/>
</dbReference>
<accession>Q8TWF3</accession>
<keyword evidence="1" id="KW-0812">Transmembrane</keyword>
<evidence type="ECO:0000313" key="2">
    <source>
        <dbReference type="EMBL" id="AAM02295.1"/>
    </source>
</evidence>
<evidence type="ECO:0000313" key="3">
    <source>
        <dbReference type="Proteomes" id="UP000001826"/>
    </source>
</evidence>
<dbReference type="AlphaFoldDB" id="Q8TWF3"/>
<feature type="transmembrane region" description="Helical" evidence="1">
    <location>
        <begin position="336"/>
        <end position="355"/>
    </location>
</feature>
<gene>
    <name evidence="2" type="ordered locus">MK1082</name>
</gene>
<name>Q8TWF3_METKA</name>
<feature type="transmembrane region" description="Helical" evidence="1">
    <location>
        <begin position="215"/>
        <end position="239"/>
    </location>
</feature>